<dbReference type="GO" id="GO:0005634">
    <property type="term" value="C:nucleus"/>
    <property type="evidence" value="ECO:0007669"/>
    <property type="project" value="TreeGrafter"/>
</dbReference>
<name>A0A1Z5JDM6_FISSO</name>
<gene>
    <name evidence="6" type="ORF">FisN_20Lh082</name>
</gene>
<dbReference type="PANTHER" id="PTHR10237:SF14">
    <property type="entry name" value="MYND-TYPE DOMAIN-CONTAINING PROTEIN"/>
    <property type="match status" value="1"/>
</dbReference>
<proteinExistence type="predicted"/>
<evidence type="ECO:0000313" key="7">
    <source>
        <dbReference type="Proteomes" id="UP000198406"/>
    </source>
</evidence>
<dbReference type="SUPFAM" id="SSF144232">
    <property type="entry name" value="HIT/MYND zinc finger-like"/>
    <property type="match status" value="1"/>
</dbReference>
<keyword evidence="2 4" id="KW-0863">Zinc-finger</keyword>
<dbReference type="Pfam" id="PF01753">
    <property type="entry name" value="zf-MYND"/>
    <property type="match status" value="1"/>
</dbReference>
<keyword evidence="3" id="KW-0862">Zinc</keyword>
<evidence type="ECO:0000313" key="6">
    <source>
        <dbReference type="EMBL" id="GAX11861.1"/>
    </source>
</evidence>
<dbReference type="GO" id="GO:0008270">
    <property type="term" value="F:zinc ion binding"/>
    <property type="evidence" value="ECO:0007669"/>
    <property type="project" value="UniProtKB-KW"/>
</dbReference>
<evidence type="ECO:0000256" key="3">
    <source>
        <dbReference type="ARBA" id="ARBA00022833"/>
    </source>
</evidence>
<reference evidence="6 7" key="1">
    <citation type="journal article" date="2015" name="Plant Cell">
        <title>Oil accumulation by the oleaginous diatom Fistulifera solaris as revealed by the genome and transcriptome.</title>
        <authorList>
            <person name="Tanaka T."/>
            <person name="Maeda Y."/>
            <person name="Veluchamy A."/>
            <person name="Tanaka M."/>
            <person name="Abida H."/>
            <person name="Marechal E."/>
            <person name="Bowler C."/>
            <person name="Muto M."/>
            <person name="Sunaga Y."/>
            <person name="Tanaka M."/>
            <person name="Yoshino T."/>
            <person name="Taniguchi T."/>
            <person name="Fukuda Y."/>
            <person name="Nemoto M."/>
            <person name="Matsumoto M."/>
            <person name="Wong P.S."/>
            <person name="Aburatani S."/>
            <person name="Fujibuchi W."/>
        </authorList>
    </citation>
    <scope>NUCLEOTIDE SEQUENCE [LARGE SCALE GENOMIC DNA]</scope>
    <source>
        <strain evidence="6 7">JPCC DA0580</strain>
    </source>
</reference>
<dbReference type="InterPro" id="IPR002893">
    <property type="entry name" value="Znf_MYND"/>
</dbReference>
<dbReference type="GO" id="GO:0000981">
    <property type="term" value="F:DNA-binding transcription factor activity, RNA polymerase II-specific"/>
    <property type="evidence" value="ECO:0007669"/>
    <property type="project" value="TreeGrafter"/>
</dbReference>
<feature type="domain" description="MYND-type" evidence="5">
    <location>
        <begin position="12"/>
        <end position="48"/>
    </location>
</feature>
<sequence length="142" mass="16023">MSTATIPSTQTCAVCQQVATQRCSRCKQAWYCSTEHQKQDWKKHKQSVCDDAYQADQYTLHKQEFDRIIQRYKLNTEEKSSAIAEFLTAGEEGSVSAAQFAEKFGTTPEEAVVFLEWIQVGVKFKQQAIDVANKSGFAAAKR</sequence>
<keyword evidence="7" id="KW-1185">Reference proteome</keyword>
<evidence type="ECO:0000256" key="2">
    <source>
        <dbReference type="ARBA" id="ARBA00022771"/>
    </source>
</evidence>
<dbReference type="InParanoid" id="A0A1Z5JDM6"/>
<dbReference type="InterPro" id="IPR024119">
    <property type="entry name" value="TF_DEAF-1"/>
</dbReference>
<comment type="caution">
    <text evidence="6">The sequence shown here is derived from an EMBL/GenBank/DDBJ whole genome shotgun (WGS) entry which is preliminary data.</text>
</comment>
<protein>
    <recommendedName>
        <fullName evidence="5">MYND-type domain-containing protein</fullName>
    </recommendedName>
</protein>
<dbReference type="EMBL" id="BDSP01000045">
    <property type="protein sequence ID" value="GAX11861.1"/>
    <property type="molecule type" value="Genomic_DNA"/>
</dbReference>
<dbReference type="Gene3D" id="6.10.140.2220">
    <property type="match status" value="1"/>
</dbReference>
<evidence type="ECO:0000259" key="5">
    <source>
        <dbReference type="PROSITE" id="PS50865"/>
    </source>
</evidence>
<dbReference type="Proteomes" id="UP000198406">
    <property type="component" value="Unassembled WGS sequence"/>
</dbReference>
<accession>A0A1Z5JDM6</accession>
<dbReference type="OrthoDB" id="39890at2759"/>
<organism evidence="6 7">
    <name type="scientific">Fistulifera solaris</name>
    <name type="common">Oleaginous diatom</name>
    <dbReference type="NCBI Taxonomy" id="1519565"/>
    <lineage>
        <taxon>Eukaryota</taxon>
        <taxon>Sar</taxon>
        <taxon>Stramenopiles</taxon>
        <taxon>Ochrophyta</taxon>
        <taxon>Bacillariophyta</taxon>
        <taxon>Bacillariophyceae</taxon>
        <taxon>Bacillariophycidae</taxon>
        <taxon>Naviculales</taxon>
        <taxon>Naviculaceae</taxon>
        <taxon>Fistulifera</taxon>
    </lineage>
</organism>
<dbReference type="PROSITE" id="PS50865">
    <property type="entry name" value="ZF_MYND_2"/>
    <property type="match status" value="1"/>
</dbReference>
<dbReference type="AlphaFoldDB" id="A0A1Z5JDM6"/>
<dbReference type="PANTHER" id="PTHR10237">
    <property type="entry name" value="DEFORMED EPIDERMAL AUTOREGULATORY FACTOR 1 HOMOLOG SUPPRESSIN"/>
    <property type="match status" value="1"/>
</dbReference>
<keyword evidence="1" id="KW-0479">Metal-binding</keyword>
<evidence type="ECO:0000256" key="4">
    <source>
        <dbReference type="PROSITE-ProRule" id="PRU00134"/>
    </source>
</evidence>
<evidence type="ECO:0000256" key="1">
    <source>
        <dbReference type="ARBA" id="ARBA00022723"/>
    </source>
</evidence>